<evidence type="ECO:0000313" key="1">
    <source>
        <dbReference type="EMBL" id="MBF8149701.1"/>
    </source>
</evidence>
<proteinExistence type="predicted"/>
<dbReference type="PROSITE" id="PS51257">
    <property type="entry name" value="PROKAR_LIPOPROTEIN"/>
    <property type="match status" value="1"/>
</dbReference>
<dbReference type="RefSeq" id="WP_195870980.1">
    <property type="nucleotide sequence ID" value="NZ_JADOET010000005.1"/>
</dbReference>
<comment type="caution">
    <text evidence="1">The sequence shown here is derived from an EMBL/GenBank/DDBJ whole genome shotgun (WGS) entry which is preliminary data.</text>
</comment>
<name>A0ABS0EHP8_9FLAO</name>
<protein>
    <recommendedName>
        <fullName evidence="3">Lipoprotein</fullName>
    </recommendedName>
</protein>
<organism evidence="1 2">
    <name type="scientific">Winogradskyella marina</name>
    <dbReference type="NCBI Taxonomy" id="2785530"/>
    <lineage>
        <taxon>Bacteria</taxon>
        <taxon>Pseudomonadati</taxon>
        <taxon>Bacteroidota</taxon>
        <taxon>Flavobacteriia</taxon>
        <taxon>Flavobacteriales</taxon>
        <taxon>Flavobacteriaceae</taxon>
        <taxon>Winogradskyella</taxon>
    </lineage>
</organism>
<gene>
    <name evidence="1" type="ORF">ITJ86_07305</name>
</gene>
<keyword evidence="2" id="KW-1185">Reference proteome</keyword>
<evidence type="ECO:0000313" key="2">
    <source>
        <dbReference type="Proteomes" id="UP000611215"/>
    </source>
</evidence>
<accession>A0ABS0EHP8</accession>
<sequence length="120" mass="14313">MKTKLIVLAIIGIILYACSDNDIKINNLITEENIETITEQDDWLKTINEKDEFYKYKQVIEKLENFKKENENIVLEENIETITEQGNSLETITENDEFYKYKLVIEKLENYRKENSLNKK</sequence>
<dbReference type="EMBL" id="JADOET010000005">
    <property type="protein sequence ID" value="MBF8149701.1"/>
    <property type="molecule type" value="Genomic_DNA"/>
</dbReference>
<evidence type="ECO:0008006" key="3">
    <source>
        <dbReference type="Google" id="ProtNLM"/>
    </source>
</evidence>
<dbReference type="Proteomes" id="UP000611215">
    <property type="component" value="Unassembled WGS sequence"/>
</dbReference>
<reference evidence="1 2" key="1">
    <citation type="submission" date="2020-11" db="EMBL/GenBank/DDBJ databases">
        <title>Winogradskyella marina sp. nov., isolated from marine sediment.</title>
        <authorList>
            <person name="Bo J."/>
            <person name="Wang S."/>
            <person name="Song X."/>
            <person name="Du Z."/>
        </authorList>
    </citation>
    <scope>NUCLEOTIDE SEQUENCE [LARGE SCALE GENOMIC DNA]</scope>
    <source>
        <strain evidence="1 2">F6397</strain>
    </source>
</reference>